<organism evidence="1 2">
    <name type="scientific">Candidatus Hakubella thermalkaliphila</name>
    <dbReference type="NCBI Taxonomy" id="2754717"/>
    <lineage>
        <taxon>Bacteria</taxon>
        <taxon>Bacillati</taxon>
        <taxon>Actinomycetota</taxon>
        <taxon>Actinomycetota incertae sedis</taxon>
        <taxon>Candidatus Hakubellales</taxon>
        <taxon>Candidatus Hakubellaceae</taxon>
        <taxon>Candidatus Hakubella</taxon>
    </lineage>
</organism>
<evidence type="ECO:0000313" key="1">
    <source>
        <dbReference type="EMBL" id="GFP28105.1"/>
    </source>
</evidence>
<keyword evidence="2" id="KW-1185">Reference proteome</keyword>
<dbReference type="Proteomes" id="UP000591948">
    <property type="component" value="Unassembled WGS sequence"/>
</dbReference>
<sequence>MSPSGKFLLQPDGDYLQSCLNIYNLGTHDQDIGVVMASTFCGSKTIMAGSSPNALYFIGRYGHANTGGANQHPPLIFSSTNTPGHLVGIEGIIHAIGRVGSEIGNLMVGPGL</sequence>
<gene>
    <name evidence="1" type="ORF">HKBW3S33_01522</name>
</gene>
<evidence type="ECO:0000313" key="2">
    <source>
        <dbReference type="Proteomes" id="UP000591948"/>
    </source>
</evidence>
<proteinExistence type="predicted"/>
<name>A0A6V8P643_9ACTN</name>
<dbReference type="AlphaFoldDB" id="A0A6V8P643"/>
<comment type="caution">
    <text evidence="1">The sequence shown here is derived from an EMBL/GenBank/DDBJ whole genome shotgun (WGS) entry which is preliminary data.</text>
</comment>
<reference evidence="1 2" key="1">
    <citation type="journal article" date="2020" name="Front. Microbiol.">
        <title>Single-cell genomics of novel Actinobacteria with the Wood-Ljungdahl pathway discovered in a serpentinizing system.</title>
        <authorList>
            <person name="Merino N."/>
            <person name="Kawai M."/>
            <person name="Boyd E.S."/>
            <person name="Colman D.R."/>
            <person name="McGlynn S.E."/>
            <person name="Nealson K.H."/>
            <person name="Kurokawa K."/>
            <person name="Hongoh Y."/>
        </authorList>
    </citation>
    <scope>NUCLEOTIDE SEQUENCE [LARGE SCALE GENOMIC DNA]</scope>
    <source>
        <strain evidence="1 2">S33</strain>
    </source>
</reference>
<dbReference type="EMBL" id="BLRY01000115">
    <property type="protein sequence ID" value="GFP28105.1"/>
    <property type="molecule type" value="Genomic_DNA"/>
</dbReference>
<protein>
    <submittedName>
        <fullName evidence="1">Uncharacterized protein</fullName>
    </submittedName>
</protein>
<accession>A0A6V8P643</accession>